<feature type="compositionally biased region" description="Low complexity" evidence="2">
    <location>
        <begin position="579"/>
        <end position="598"/>
    </location>
</feature>
<dbReference type="SUPFAM" id="SSF48350">
    <property type="entry name" value="GTPase activation domain, GAP"/>
    <property type="match status" value="1"/>
</dbReference>
<feature type="compositionally biased region" description="Low complexity" evidence="2">
    <location>
        <begin position="651"/>
        <end position="664"/>
    </location>
</feature>
<dbReference type="PROSITE" id="PS51741">
    <property type="entry name" value="F_BAR"/>
    <property type="match status" value="1"/>
</dbReference>
<feature type="domain" description="DEP" evidence="3">
    <location>
        <begin position="164"/>
        <end position="243"/>
    </location>
</feature>
<dbReference type="GO" id="GO:0005886">
    <property type="term" value="C:plasma membrane"/>
    <property type="evidence" value="ECO:0007669"/>
    <property type="project" value="TreeGrafter"/>
</dbReference>
<evidence type="ECO:0000256" key="1">
    <source>
        <dbReference type="PROSITE-ProRule" id="PRU01077"/>
    </source>
</evidence>
<dbReference type="Gene3D" id="1.10.10.10">
    <property type="entry name" value="Winged helix-like DNA-binding domain superfamily/Winged helix DNA-binding domain"/>
    <property type="match status" value="1"/>
</dbReference>
<gene>
    <name evidence="5" type="ORF">FOB64_004120</name>
</gene>
<dbReference type="InterPro" id="IPR036390">
    <property type="entry name" value="WH_DNA-bd_sf"/>
</dbReference>
<feature type="compositionally biased region" description="Basic and acidic residues" evidence="2">
    <location>
        <begin position="681"/>
        <end position="693"/>
    </location>
</feature>
<feature type="compositionally biased region" description="Low complexity" evidence="2">
    <location>
        <begin position="759"/>
        <end position="771"/>
    </location>
</feature>
<dbReference type="SUPFAM" id="SSF103657">
    <property type="entry name" value="BAR/IMD domain-like"/>
    <property type="match status" value="1"/>
</dbReference>
<evidence type="ECO:0000313" key="5">
    <source>
        <dbReference type="EMBL" id="KAF6066645.1"/>
    </source>
</evidence>
<dbReference type="InterPro" id="IPR000198">
    <property type="entry name" value="RhoGAP_dom"/>
</dbReference>
<evidence type="ECO:0000259" key="3">
    <source>
        <dbReference type="PROSITE" id="PS50186"/>
    </source>
</evidence>
<proteinExistence type="predicted"/>
<keyword evidence="1" id="KW-0175">Coiled coil</keyword>
<dbReference type="SMART" id="SM00324">
    <property type="entry name" value="RhoGAP"/>
    <property type="match status" value="1"/>
</dbReference>
<evidence type="ECO:0000313" key="6">
    <source>
        <dbReference type="Proteomes" id="UP000536275"/>
    </source>
</evidence>
<feature type="region of interest" description="Disordered" evidence="2">
    <location>
        <begin position="579"/>
        <end position="771"/>
    </location>
</feature>
<protein>
    <submittedName>
        <fullName evidence="5">Domain found in Dishevelled, Egl-10, and Pleckstrin (DEP) family protein</fullName>
    </submittedName>
</protein>
<dbReference type="Pfam" id="PF00610">
    <property type="entry name" value="DEP"/>
    <property type="match status" value="1"/>
</dbReference>
<dbReference type="Proteomes" id="UP000536275">
    <property type="component" value="Unassembled WGS sequence"/>
</dbReference>
<reference evidence="5 6" key="1">
    <citation type="submission" date="2020-03" db="EMBL/GenBank/DDBJ databases">
        <title>FDA dAtabase for Regulatory Grade micrObial Sequences (FDA-ARGOS): Supporting development and validation of Infectious Disease Dx tests.</title>
        <authorList>
            <person name="Campos J."/>
            <person name="Goldberg B."/>
            <person name="Tallon L."/>
            <person name="Sadzewicz L."/>
            <person name="Vavikolanu K."/>
            <person name="Mehta A."/>
            <person name="Aluvathingal J."/>
            <person name="Nadendla S."/>
            <person name="Nandy P."/>
            <person name="Geyer C."/>
            <person name="Yan Y."/>
            <person name="Sichtig H."/>
        </authorList>
    </citation>
    <scope>NUCLEOTIDE SEQUENCE [LARGE SCALE GENOMIC DNA]</scope>
    <source>
        <strain evidence="5 6">FDAARGOS_656</strain>
    </source>
</reference>
<dbReference type="Gene3D" id="1.10.555.10">
    <property type="entry name" value="Rho GTPase activation protein"/>
    <property type="match status" value="2"/>
</dbReference>
<dbReference type="SUPFAM" id="SSF46785">
    <property type="entry name" value="Winged helix' DNA-binding domain"/>
    <property type="match status" value="1"/>
</dbReference>
<dbReference type="InterPro" id="IPR031160">
    <property type="entry name" value="F_BAR_dom"/>
</dbReference>
<dbReference type="Gene3D" id="1.20.1270.60">
    <property type="entry name" value="Arfaptin homology (AH) domain/BAR domain"/>
    <property type="match status" value="2"/>
</dbReference>
<feature type="compositionally biased region" description="Polar residues" evidence="2">
    <location>
        <begin position="622"/>
        <end position="639"/>
    </location>
</feature>
<feature type="compositionally biased region" description="Polar residues" evidence="2">
    <location>
        <begin position="713"/>
        <end position="724"/>
    </location>
</feature>
<dbReference type="GO" id="GO:0000935">
    <property type="term" value="C:division septum"/>
    <property type="evidence" value="ECO:0007669"/>
    <property type="project" value="TreeGrafter"/>
</dbReference>
<dbReference type="GO" id="GO:0007010">
    <property type="term" value="P:cytoskeleton organization"/>
    <property type="evidence" value="ECO:0007669"/>
    <property type="project" value="TreeGrafter"/>
</dbReference>
<dbReference type="GO" id="GO:0005737">
    <property type="term" value="C:cytoplasm"/>
    <property type="evidence" value="ECO:0007669"/>
    <property type="project" value="TreeGrafter"/>
</dbReference>
<dbReference type="InterPro" id="IPR008936">
    <property type="entry name" value="Rho_GTPase_activation_prot"/>
</dbReference>
<dbReference type="InterPro" id="IPR027267">
    <property type="entry name" value="AH/BAR_dom_sf"/>
</dbReference>
<name>A0A8H6F1P7_CANAX</name>
<dbReference type="GO" id="GO:0007264">
    <property type="term" value="P:small GTPase-mediated signal transduction"/>
    <property type="evidence" value="ECO:0007669"/>
    <property type="project" value="TreeGrafter"/>
</dbReference>
<dbReference type="SMART" id="SM00049">
    <property type="entry name" value="DEP"/>
    <property type="match status" value="1"/>
</dbReference>
<dbReference type="PROSITE" id="PS50186">
    <property type="entry name" value="DEP"/>
    <property type="match status" value="1"/>
</dbReference>
<evidence type="ECO:0000259" key="4">
    <source>
        <dbReference type="PROSITE" id="PS51741"/>
    </source>
</evidence>
<dbReference type="EMBL" id="JABWAD010000055">
    <property type="protein sequence ID" value="KAF6066645.1"/>
    <property type="molecule type" value="Genomic_DNA"/>
</dbReference>
<dbReference type="PANTHER" id="PTHR23065">
    <property type="entry name" value="PROLINE-SERINE-THREONINE PHOSPHATASE INTERACTING PROTEIN 1"/>
    <property type="match status" value="1"/>
</dbReference>
<sequence length="771" mass="88064">MSFAESFWTPDYESGFQQLFLQLNQGILENNDFVRLIERRMESEVVYGNSLETITTDCKPLNKRQLNEDFVKWCTEHEQRVKFSEFTLQDKLKALKNAQYSVEKLQKKYFNKCRMLEEFKSHYTEEELQEELKEDDNDTADEEIYEFTHAKYDTKQMKALLKAMLTEVPMGPHKVAILGTYQNVSTGSNITKWLLENMPEFNKNLDKAEVFGQDLVRNDFIRIVGSMGKSFINSSQFYYQWKPIAFTISGVENEYVITDTSLAKSLHSSLMMSRSYRLDTQYYAQVVELDKLRCEYEELAMDHLTFMQKCELDRLKAIKKVTFDFLSSFANKISSLKTISDDLVLLEETINPVNDLKFLIENYGTGRFKPKVVLYDNYYDSNINQTFGVDLSVKSRLDKKVVPYIIQCILSQLDSVYPDLKNDEERINLWTQPVHLSNVHKLRSQLNGVQDPNEIMSILKESHPLLITNVLKLYFMEVNGLQNVLSELPKCNLATLDAILTHLSRLVSIVGTQDKDLAGGFQRKLSKEFGSLVLRPKTDGLNSSETSYLNDRFQVMLMDDLFENKQSIFNELRRQSSTRSAVASVSPSVSRNSSFTRSESIKSNKGHNAAAIAKSKSRLESRLQSAVKNQTKTSEPQQKTDADEFYDAEASPTPSRSGTQSSSSELKRSTSPKKKKWTVVSKEESKEGNEKSKKIISTPVTYRPSNDIIYDKSPSNQSLNDLSSTPPPKFAPSLGRKSSVKDLAKSFENGSTEDLQEPSSRSRSSSPTKAK</sequence>
<dbReference type="AlphaFoldDB" id="A0A8H6F1P7"/>
<comment type="caution">
    <text evidence="5">The sequence shown here is derived from an EMBL/GenBank/DDBJ whole genome shotgun (WGS) entry which is preliminary data.</text>
</comment>
<evidence type="ECO:0000256" key="2">
    <source>
        <dbReference type="SAM" id="MobiDB-lite"/>
    </source>
</evidence>
<feature type="domain" description="F-BAR" evidence="4">
    <location>
        <begin position="1"/>
        <end position="355"/>
    </location>
</feature>
<dbReference type="PANTHER" id="PTHR23065:SF17">
    <property type="entry name" value="RHO-GTPASE-ACTIVATING PROTEIN RGD2"/>
    <property type="match status" value="1"/>
</dbReference>
<dbReference type="CDD" id="cd04436">
    <property type="entry name" value="DEP_fRgd2"/>
    <property type="match status" value="1"/>
</dbReference>
<dbReference type="InterPro" id="IPR000591">
    <property type="entry name" value="DEP_dom"/>
</dbReference>
<dbReference type="InterPro" id="IPR036388">
    <property type="entry name" value="WH-like_DNA-bd_sf"/>
</dbReference>
<organism evidence="5 6">
    <name type="scientific">Candida albicans</name>
    <name type="common">Yeast</name>
    <dbReference type="NCBI Taxonomy" id="5476"/>
    <lineage>
        <taxon>Eukaryota</taxon>
        <taxon>Fungi</taxon>
        <taxon>Dikarya</taxon>
        <taxon>Ascomycota</taxon>
        <taxon>Saccharomycotina</taxon>
        <taxon>Pichiomycetes</taxon>
        <taxon>Debaryomycetaceae</taxon>
        <taxon>Candida/Lodderomyces clade</taxon>
        <taxon>Candida</taxon>
    </lineage>
</organism>
<dbReference type="GO" id="GO:0005096">
    <property type="term" value="F:GTPase activator activity"/>
    <property type="evidence" value="ECO:0007669"/>
    <property type="project" value="TreeGrafter"/>
</dbReference>
<accession>A0A8H6F1P7</accession>